<reference evidence="2" key="1">
    <citation type="journal article" date="2014" name="Front. Microbiol.">
        <title>High frequency of phylogenetically diverse reductive dehalogenase-homologous genes in deep subseafloor sedimentary metagenomes.</title>
        <authorList>
            <person name="Kawai M."/>
            <person name="Futagami T."/>
            <person name="Toyoda A."/>
            <person name="Takaki Y."/>
            <person name="Nishi S."/>
            <person name="Hori S."/>
            <person name="Arai W."/>
            <person name="Tsubouchi T."/>
            <person name="Morono Y."/>
            <person name="Uchiyama I."/>
            <person name="Ito T."/>
            <person name="Fujiyama A."/>
            <person name="Inagaki F."/>
            <person name="Takami H."/>
        </authorList>
    </citation>
    <scope>NUCLEOTIDE SEQUENCE</scope>
    <source>
        <strain evidence="2">Expedition CK06-06</strain>
    </source>
</reference>
<name>X1U1U8_9ZZZZ</name>
<dbReference type="NCBIfam" id="TIGR00199">
    <property type="entry name" value="PncC_domain"/>
    <property type="match status" value="1"/>
</dbReference>
<organism evidence="2">
    <name type="scientific">marine sediment metagenome</name>
    <dbReference type="NCBI Taxonomy" id="412755"/>
    <lineage>
        <taxon>unclassified sequences</taxon>
        <taxon>metagenomes</taxon>
        <taxon>ecological metagenomes</taxon>
    </lineage>
</organism>
<gene>
    <name evidence="2" type="ORF">S12H4_45726</name>
</gene>
<sequence>KVFECGIICYSNNSKINLLNIDPGRIDQFGAVSEIVAKQLAYNIRVLSNVDIGIGITGIAGPTGGTAEKPVGLVFIGFSTEKDTIVEKHQFKAERITFKEKVLEKVLSLLQTFSL</sequence>
<protein>
    <recommendedName>
        <fullName evidence="1">CinA C-terminal domain-containing protein</fullName>
    </recommendedName>
</protein>
<dbReference type="InterPro" id="IPR008136">
    <property type="entry name" value="CinA_C"/>
</dbReference>
<feature type="domain" description="CinA C-terminal" evidence="1">
    <location>
        <begin position="1"/>
        <end position="112"/>
    </location>
</feature>
<evidence type="ECO:0000313" key="2">
    <source>
        <dbReference type="EMBL" id="GAJ11469.1"/>
    </source>
</evidence>
<dbReference type="EMBL" id="BARW01028305">
    <property type="protein sequence ID" value="GAJ11469.1"/>
    <property type="molecule type" value="Genomic_DNA"/>
</dbReference>
<dbReference type="InterPro" id="IPR036653">
    <property type="entry name" value="CinA-like_C"/>
</dbReference>
<accession>X1U1U8</accession>
<comment type="caution">
    <text evidence="2">The sequence shown here is derived from an EMBL/GenBank/DDBJ whole genome shotgun (WGS) entry which is preliminary data.</text>
</comment>
<dbReference type="Pfam" id="PF02464">
    <property type="entry name" value="CinA"/>
    <property type="match status" value="1"/>
</dbReference>
<proteinExistence type="predicted"/>
<feature type="non-terminal residue" evidence="2">
    <location>
        <position position="1"/>
    </location>
</feature>
<dbReference type="SUPFAM" id="SSF142433">
    <property type="entry name" value="CinA-like"/>
    <property type="match status" value="1"/>
</dbReference>
<evidence type="ECO:0000259" key="1">
    <source>
        <dbReference type="Pfam" id="PF02464"/>
    </source>
</evidence>
<dbReference type="Gene3D" id="3.90.950.20">
    <property type="entry name" value="CinA-like"/>
    <property type="match status" value="1"/>
</dbReference>
<dbReference type="AlphaFoldDB" id="X1U1U8"/>